<keyword evidence="2" id="KW-1185">Reference proteome</keyword>
<sequence length="124" mass="13713">MIVCVAVFIKSLMKHRKTAKTVSHLTTSLLLMTLIQLLTNVIFLIMPMSVVLASAGFFIEGSANLANTLVSMITYHGLIEMLSILYSVVPYRKYCVRKLFCMKDSQTVFVAPKITVSLSGPPVI</sequence>
<dbReference type="AlphaFoldDB" id="A0A7E4VEC3"/>
<feature type="transmembrane region" description="Helical" evidence="1">
    <location>
        <begin position="65"/>
        <end position="89"/>
    </location>
</feature>
<feature type="transmembrane region" description="Helical" evidence="1">
    <location>
        <begin position="37"/>
        <end position="59"/>
    </location>
</feature>
<keyword evidence="1" id="KW-0472">Membrane</keyword>
<organism evidence="2 3">
    <name type="scientific">Panagrellus redivivus</name>
    <name type="common">Microworm</name>
    <dbReference type="NCBI Taxonomy" id="6233"/>
    <lineage>
        <taxon>Eukaryota</taxon>
        <taxon>Metazoa</taxon>
        <taxon>Ecdysozoa</taxon>
        <taxon>Nematoda</taxon>
        <taxon>Chromadorea</taxon>
        <taxon>Rhabditida</taxon>
        <taxon>Tylenchina</taxon>
        <taxon>Panagrolaimomorpha</taxon>
        <taxon>Panagrolaimoidea</taxon>
        <taxon>Panagrolaimidae</taxon>
        <taxon>Panagrellus</taxon>
    </lineage>
</organism>
<protein>
    <submittedName>
        <fullName evidence="3">G_PROTEIN_RECEP_F1_2 domain-containing protein</fullName>
    </submittedName>
</protein>
<reference evidence="2" key="1">
    <citation type="journal article" date="2013" name="Genetics">
        <title>The draft genome and transcriptome of Panagrellus redivivus are shaped by the harsh demands of a free-living lifestyle.</title>
        <authorList>
            <person name="Srinivasan J."/>
            <person name="Dillman A.R."/>
            <person name="Macchietto M.G."/>
            <person name="Heikkinen L."/>
            <person name="Lakso M."/>
            <person name="Fracchia K.M."/>
            <person name="Antoshechkin I."/>
            <person name="Mortazavi A."/>
            <person name="Wong G."/>
            <person name="Sternberg P.W."/>
        </authorList>
    </citation>
    <scope>NUCLEOTIDE SEQUENCE [LARGE SCALE GENOMIC DNA]</scope>
    <source>
        <strain evidence="2">MT8872</strain>
    </source>
</reference>
<dbReference type="WBParaSite" id="Pan_g19421.t1">
    <property type="protein sequence ID" value="Pan_g19421.t1"/>
    <property type="gene ID" value="Pan_g19421"/>
</dbReference>
<keyword evidence="1" id="KW-1133">Transmembrane helix</keyword>
<reference evidence="3" key="2">
    <citation type="submission" date="2020-10" db="UniProtKB">
        <authorList>
            <consortium name="WormBaseParasite"/>
        </authorList>
    </citation>
    <scope>IDENTIFICATION</scope>
</reference>
<dbReference type="Proteomes" id="UP000492821">
    <property type="component" value="Unassembled WGS sequence"/>
</dbReference>
<accession>A0A7E4VEC3</accession>
<evidence type="ECO:0000313" key="3">
    <source>
        <dbReference type="WBParaSite" id="Pan_g19421.t1"/>
    </source>
</evidence>
<keyword evidence="1" id="KW-0812">Transmembrane</keyword>
<evidence type="ECO:0000313" key="2">
    <source>
        <dbReference type="Proteomes" id="UP000492821"/>
    </source>
</evidence>
<dbReference type="InterPro" id="IPR019422">
    <property type="entry name" value="7TM_GPCR_serpentine_rcpt_Srh"/>
</dbReference>
<proteinExistence type="predicted"/>
<dbReference type="Pfam" id="PF10318">
    <property type="entry name" value="7TM_GPCR_Srh"/>
    <property type="match status" value="1"/>
</dbReference>
<name>A0A7E4VEC3_PANRE</name>
<evidence type="ECO:0000256" key="1">
    <source>
        <dbReference type="SAM" id="Phobius"/>
    </source>
</evidence>